<evidence type="ECO:0008006" key="3">
    <source>
        <dbReference type="Google" id="ProtNLM"/>
    </source>
</evidence>
<organism evidence="1 2">
    <name type="scientific">Flavobacterium ginsenosidimutans</name>
    <dbReference type="NCBI Taxonomy" id="687844"/>
    <lineage>
        <taxon>Bacteria</taxon>
        <taxon>Pseudomonadati</taxon>
        <taxon>Bacteroidota</taxon>
        <taxon>Flavobacteriia</taxon>
        <taxon>Flavobacteriales</taxon>
        <taxon>Flavobacteriaceae</taxon>
        <taxon>Flavobacterium</taxon>
    </lineage>
</organism>
<name>A0ABZ2QE90_9FLAO</name>
<dbReference type="Proteomes" id="UP001447857">
    <property type="component" value="Chromosome"/>
</dbReference>
<sequence length="164" mass="19436">MEKQNTYIRELDKMLENAIKRMKIENPNFVIYTASIWTDRLAKVSAISFDSKSNSLQNIDKSNIYNERYYEKYTSEGDFKMAEMFKPNESDRFCNPADFELESFEEFNHDSVPSRWYPTLVKFGNLAFEKIVSELNVDQDNFELGINSNKDWYDKTWNIGNLKV</sequence>
<dbReference type="EMBL" id="CP147988">
    <property type="protein sequence ID" value="WXK52364.1"/>
    <property type="molecule type" value="Genomic_DNA"/>
</dbReference>
<proteinExistence type="predicted"/>
<reference evidence="1 2" key="1">
    <citation type="submission" date="2024-02" db="EMBL/GenBank/DDBJ databases">
        <title>complete genome of Flavobacterium ginsenosidimutans Str. YTB16.</title>
        <authorList>
            <person name="Wang Q."/>
        </authorList>
    </citation>
    <scope>NUCLEOTIDE SEQUENCE [LARGE SCALE GENOMIC DNA]</scope>
    <source>
        <strain evidence="1 2">YTB16</strain>
    </source>
</reference>
<evidence type="ECO:0000313" key="1">
    <source>
        <dbReference type="EMBL" id="WXK52364.1"/>
    </source>
</evidence>
<accession>A0ABZ2QE90</accession>
<dbReference type="RefSeq" id="WP_338841882.1">
    <property type="nucleotide sequence ID" value="NZ_CP147988.1"/>
</dbReference>
<gene>
    <name evidence="1" type="ORF">V6624_12050</name>
</gene>
<evidence type="ECO:0000313" key="2">
    <source>
        <dbReference type="Proteomes" id="UP001447857"/>
    </source>
</evidence>
<protein>
    <recommendedName>
        <fullName evidence="3">DUF4303 domain-containing protein</fullName>
    </recommendedName>
</protein>
<keyword evidence="2" id="KW-1185">Reference proteome</keyword>